<dbReference type="STRING" id="35570.A0A1I8PL11"/>
<dbReference type="AlphaFoldDB" id="A0A1I8PL11"/>
<keyword evidence="2" id="KW-1133">Transmembrane helix</keyword>
<accession>A0A1I8PL11</accession>
<keyword evidence="2" id="KW-0472">Membrane</keyword>
<evidence type="ECO:0000256" key="1">
    <source>
        <dbReference type="SAM" id="MobiDB-lite"/>
    </source>
</evidence>
<reference evidence="3" key="1">
    <citation type="submission" date="2020-05" db="UniProtKB">
        <authorList>
            <consortium name="EnsemblMetazoa"/>
        </authorList>
    </citation>
    <scope>IDENTIFICATION</scope>
    <source>
        <strain evidence="3">USDA</strain>
    </source>
</reference>
<feature type="transmembrane region" description="Helical" evidence="2">
    <location>
        <begin position="591"/>
        <end position="611"/>
    </location>
</feature>
<keyword evidence="2" id="KW-0812">Transmembrane</keyword>
<feature type="compositionally biased region" description="Polar residues" evidence="1">
    <location>
        <begin position="90"/>
        <end position="107"/>
    </location>
</feature>
<dbReference type="Proteomes" id="UP000095300">
    <property type="component" value="Unassembled WGS sequence"/>
</dbReference>
<evidence type="ECO:0000313" key="3">
    <source>
        <dbReference type="EnsemblMetazoa" id="SCAU009081-PA"/>
    </source>
</evidence>
<evidence type="ECO:0000256" key="2">
    <source>
        <dbReference type="SAM" id="Phobius"/>
    </source>
</evidence>
<feature type="transmembrane region" description="Helical" evidence="2">
    <location>
        <begin position="623"/>
        <end position="648"/>
    </location>
</feature>
<evidence type="ECO:0000313" key="4">
    <source>
        <dbReference type="Proteomes" id="UP000095300"/>
    </source>
</evidence>
<proteinExistence type="predicted"/>
<feature type="compositionally biased region" description="Low complexity" evidence="1">
    <location>
        <begin position="187"/>
        <end position="196"/>
    </location>
</feature>
<feature type="compositionally biased region" description="Basic and acidic residues" evidence="1">
    <location>
        <begin position="222"/>
        <end position="231"/>
    </location>
</feature>
<dbReference type="VEuPathDB" id="VectorBase:SCAU009081"/>
<gene>
    <name evidence="3" type="primary">106088487</name>
</gene>
<feature type="compositionally biased region" description="Low complexity" evidence="1">
    <location>
        <begin position="111"/>
        <end position="129"/>
    </location>
</feature>
<feature type="transmembrane region" description="Helical" evidence="2">
    <location>
        <begin position="560"/>
        <end position="585"/>
    </location>
</feature>
<feature type="region of interest" description="Disordered" evidence="1">
    <location>
        <begin position="361"/>
        <end position="381"/>
    </location>
</feature>
<feature type="transmembrane region" description="Helical" evidence="2">
    <location>
        <begin position="663"/>
        <end position="686"/>
    </location>
</feature>
<name>A0A1I8PL11_STOCA</name>
<dbReference type="KEGG" id="scac:106088487"/>
<dbReference type="EnsemblMetazoa" id="SCAU009081-RA">
    <property type="protein sequence ID" value="SCAU009081-PA"/>
    <property type="gene ID" value="SCAU009081"/>
</dbReference>
<feature type="region of interest" description="Disordered" evidence="1">
    <location>
        <begin position="221"/>
        <end position="244"/>
    </location>
</feature>
<feature type="region of interest" description="Disordered" evidence="1">
    <location>
        <begin position="62"/>
        <end position="154"/>
    </location>
</feature>
<sequence length="697" mass="77989">MSTKHNYTNPAFCQNSEFYPVPSAAKNSNSALFAAATKQEHVESIYNRSLQISFNNNAATRYNGGGDGSGPLRMQRSTSTRSVAMKRTTVKQTDNASTYNSKPPTIHQQLHKQQQQYEQQQQQQQQQVQPAVPQRPLKQGPQLNRSLEPFETRSGSGRYALVPVEELSQDFNSRYAIVPGPTPPPMMKSRSSSSTTLAQTRRYAKSQDDLDRYSSQLQLDQDEPHSFHEDPSVAGPYASLPPVLETGKLQPKRRISLQNRQNSQQNLPTPSKIKHAFSISLQNRQNSQQNLPTPSKIKHAFSSDFGSKTFLIVDKNSNQRYQMVPTAEDEELVDDNHEIIQMHNGKAHRYAVIPAEDEDDYEEGNDQEETCLSNPDLNQSQNFLPIGYEQTRTPMRTSTPQKGISMSNLASYPNTPLKNPQATKMLHELLSTPRKTPVQQMNRSNQSTPRNNVYASQRELRIQYAQQGQQINFSSTAGQTQAPPLLPRKNSNLSPQRLHYEIVKPVVTPPLHQSDRTMAVIQPRVAGPIYPHIEEEDCSSIQGKGNNNNSYPQKIVSATITLAIVSLMLVLGSSMNSALIVYMIAHLGRAFYLQFSLVAAISGVGLGFLGFRSRHCEWLPNRSYTSGYILVTVFCLLKCCCLLIILVLDPYPGLPLHDVTTGIILGLSTFTMFFIGLGVIGTLWCYRPPPDNRVDVV</sequence>
<dbReference type="OrthoDB" id="8186197at2759"/>
<feature type="region of interest" description="Disordered" evidence="1">
    <location>
        <begin position="175"/>
        <end position="209"/>
    </location>
</feature>
<feature type="compositionally biased region" description="Polar residues" evidence="1">
    <location>
        <begin position="370"/>
        <end position="381"/>
    </location>
</feature>
<organism evidence="3 4">
    <name type="scientific">Stomoxys calcitrans</name>
    <name type="common">Stable fly</name>
    <name type="synonym">Conops calcitrans</name>
    <dbReference type="NCBI Taxonomy" id="35570"/>
    <lineage>
        <taxon>Eukaryota</taxon>
        <taxon>Metazoa</taxon>
        <taxon>Ecdysozoa</taxon>
        <taxon>Arthropoda</taxon>
        <taxon>Hexapoda</taxon>
        <taxon>Insecta</taxon>
        <taxon>Pterygota</taxon>
        <taxon>Neoptera</taxon>
        <taxon>Endopterygota</taxon>
        <taxon>Diptera</taxon>
        <taxon>Brachycera</taxon>
        <taxon>Muscomorpha</taxon>
        <taxon>Muscoidea</taxon>
        <taxon>Muscidae</taxon>
        <taxon>Stomoxys</taxon>
    </lineage>
</organism>
<keyword evidence="4" id="KW-1185">Reference proteome</keyword>
<protein>
    <submittedName>
        <fullName evidence="3">Uncharacterized protein</fullName>
    </submittedName>
</protein>
<feature type="region of interest" description="Disordered" evidence="1">
    <location>
        <begin position="395"/>
        <end position="415"/>
    </location>
</feature>